<dbReference type="AlphaFoldDB" id="A0A4V1IVE7"/>
<dbReference type="InterPro" id="IPR002292">
    <property type="entry name" value="Orn/put_carbamltrans"/>
</dbReference>
<dbReference type="PANTHER" id="PTHR45753">
    <property type="entry name" value="ORNITHINE CARBAMOYLTRANSFERASE, MITOCHONDRIAL"/>
    <property type="match status" value="1"/>
</dbReference>
<evidence type="ECO:0000313" key="7">
    <source>
        <dbReference type="EMBL" id="RKP03799.1"/>
    </source>
</evidence>
<dbReference type="STRING" id="1555241.A0A4V1IVE7"/>
<dbReference type="NCBIfam" id="TIGR00658">
    <property type="entry name" value="orni_carb_tr"/>
    <property type="match status" value="1"/>
</dbReference>
<reference evidence="8" key="1">
    <citation type="journal article" date="2018" name="Nat. Microbiol.">
        <title>Leveraging single-cell genomics to expand the fungal tree of life.</title>
        <authorList>
            <person name="Ahrendt S.R."/>
            <person name="Quandt C.A."/>
            <person name="Ciobanu D."/>
            <person name="Clum A."/>
            <person name="Salamov A."/>
            <person name="Andreopoulos B."/>
            <person name="Cheng J.F."/>
            <person name="Woyke T."/>
            <person name="Pelin A."/>
            <person name="Henrissat B."/>
            <person name="Reynolds N.K."/>
            <person name="Benny G.L."/>
            <person name="Smith M.E."/>
            <person name="James T.Y."/>
            <person name="Grigoriev I.V."/>
        </authorList>
    </citation>
    <scope>NUCLEOTIDE SEQUENCE [LARGE SCALE GENOMIC DNA]</scope>
    <source>
        <strain evidence="8">ATCC 52028</strain>
    </source>
</reference>
<dbReference type="PRINTS" id="PR00102">
    <property type="entry name" value="OTCASE"/>
</dbReference>
<dbReference type="OrthoDB" id="10252326at2759"/>
<comment type="similarity">
    <text evidence="1">Belongs to the aspartate/ornithine carbamoyltransferase superfamily. OTCase family.</text>
</comment>
<evidence type="ECO:0000256" key="1">
    <source>
        <dbReference type="ARBA" id="ARBA00007805"/>
    </source>
</evidence>
<evidence type="ECO:0000259" key="6">
    <source>
        <dbReference type="Pfam" id="PF02729"/>
    </source>
</evidence>
<feature type="domain" description="Aspartate/ornithine carbamoyltransferase carbamoyl-P binding" evidence="6">
    <location>
        <begin position="8"/>
        <end position="158"/>
    </location>
</feature>
<accession>A0A4V1IVE7</accession>
<keyword evidence="3 4" id="KW-0808">Transferase</keyword>
<name>A0A4V1IVE7_9FUNG</name>
<dbReference type="EC" id="2.1.3.3" evidence="2"/>
<dbReference type="SUPFAM" id="SSF53671">
    <property type="entry name" value="Aspartate/ornithine carbamoyltransferase"/>
    <property type="match status" value="1"/>
</dbReference>
<evidence type="ECO:0000259" key="5">
    <source>
        <dbReference type="Pfam" id="PF00185"/>
    </source>
</evidence>
<protein>
    <recommendedName>
        <fullName evidence="2">ornithine carbamoyltransferase</fullName>
        <ecNumber evidence="2">2.1.3.3</ecNumber>
    </recommendedName>
</protein>
<dbReference type="InterPro" id="IPR006130">
    <property type="entry name" value="Asp/Orn_carbamoylTrfase"/>
</dbReference>
<keyword evidence="8" id="KW-1185">Reference proteome</keyword>
<evidence type="ECO:0000256" key="3">
    <source>
        <dbReference type="ARBA" id="ARBA00022679"/>
    </source>
</evidence>
<dbReference type="InterPro" id="IPR006132">
    <property type="entry name" value="Asp/Orn_carbamoyltranf_P-bd"/>
</dbReference>
<sequence>MLQTPAPRHLLSLADVPAAALIELVQLSLWFKHQVVSHPTTPPPLATIDRLRGRTLALLFTKKSTRTRLSAETAWAKLGGAHTVFLGSNDIHLGKGESLHDTAVVLGSMVDALLARVHAHADLETLAAQMPPHVPVINALSDRFHPLQALADLATLVEMRGCSPAQRPGADAFVLPSVDAIAAVFDGLQVAWVGDANNVVNSLALALPRLGAGVRIATPRGIEMDADVLDRLRHVDAVGGHAGAALRARVVESHSPQEAVSGADVVVTDTWTSMGHEDGADEARFAGFTVDADLMAHANPDAGFLHCLPRKGAEVSDAVFYGPQSWVWTEAQYRQFTKMAVFTWLMGIGRP</sequence>
<dbReference type="InterPro" id="IPR006131">
    <property type="entry name" value="Asp_carbamoyltransf_Asp/Orn-bd"/>
</dbReference>
<dbReference type="InterPro" id="IPR036901">
    <property type="entry name" value="Asp/Orn_carbamoylTrfase_sf"/>
</dbReference>
<dbReference type="GO" id="GO:0019240">
    <property type="term" value="P:citrulline biosynthetic process"/>
    <property type="evidence" value="ECO:0007669"/>
    <property type="project" value="TreeGrafter"/>
</dbReference>
<evidence type="ECO:0000256" key="4">
    <source>
        <dbReference type="RuleBase" id="RU003634"/>
    </source>
</evidence>
<gene>
    <name evidence="7" type="ORF">CXG81DRAFT_9087</name>
</gene>
<dbReference type="PANTHER" id="PTHR45753:SF3">
    <property type="entry name" value="ORNITHINE TRANSCARBAMYLASE, MITOCHONDRIAL"/>
    <property type="match status" value="1"/>
</dbReference>
<dbReference type="GO" id="GO:0004585">
    <property type="term" value="F:ornithine carbamoyltransferase activity"/>
    <property type="evidence" value="ECO:0007669"/>
    <property type="project" value="UniProtKB-EC"/>
</dbReference>
<evidence type="ECO:0000313" key="8">
    <source>
        <dbReference type="Proteomes" id="UP000274922"/>
    </source>
</evidence>
<feature type="domain" description="Aspartate/ornithine carbamoyltransferase Asp/Orn-binding" evidence="5">
    <location>
        <begin position="186"/>
        <end position="345"/>
    </location>
</feature>
<dbReference type="Gene3D" id="3.40.50.1370">
    <property type="entry name" value="Aspartate/ornithine carbamoyltransferase"/>
    <property type="match status" value="2"/>
</dbReference>
<dbReference type="PROSITE" id="PS00097">
    <property type="entry name" value="CARBAMOYLTRANSFERASE"/>
    <property type="match status" value="1"/>
</dbReference>
<dbReference type="GO" id="GO:0005739">
    <property type="term" value="C:mitochondrion"/>
    <property type="evidence" value="ECO:0007669"/>
    <property type="project" value="TreeGrafter"/>
</dbReference>
<dbReference type="EMBL" id="ML014118">
    <property type="protein sequence ID" value="RKP03799.1"/>
    <property type="molecule type" value="Genomic_DNA"/>
</dbReference>
<dbReference type="Pfam" id="PF00185">
    <property type="entry name" value="OTCace"/>
    <property type="match status" value="1"/>
</dbReference>
<dbReference type="GO" id="GO:0016597">
    <property type="term" value="F:amino acid binding"/>
    <property type="evidence" value="ECO:0007669"/>
    <property type="project" value="InterPro"/>
</dbReference>
<dbReference type="GO" id="GO:0042450">
    <property type="term" value="P:L-arginine biosynthetic process via ornithine"/>
    <property type="evidence" value="ECO:0007669"/>
    <property type="project" value="TreeGrafter"/>
</dbReference>
<dbReference type="Pfam" id="PF02729">
    <property type="entry name" value="OTCace_N"/>
    <property type="match status" value="1"/>
</dbReference>
<evidence type="ECO:0000256" key="2">
    <source>
        <dbReference type="ARBA" id="ARBA00013007"/>
    </source>
</evidence>
<organism evidence="7 8">
    <name type="scientific">Caulochytrium protostelioides</name>
    <dbReference type="NCBI Taxonomy" id="1555241"/>
    <lineage>
        <taxon>Eukaryota</taxon>
        <taxon>Fungi</taxon>
        <taxon>Fungi incertae sedis</taxon>
        <taxon>Chytridiomycota</taxon>
        <taxon>Chytridiomycota incertae sedis</taxon>
        <taxon>Chytridiomycetes</taxon>
        <taxon>Caulochytriales</taxon>
        <taxon>Caulochytriaceae</taxon>
        <taxon>Caulochytrium</taxon>
    </lineage>
</organism>
<dbReference type="PRINTS" id="PR00100">
    <property type="entry name" value="AOTCASE"/>
</dbReference>
<proteinExistence type="inferred from homology"/>
<dbReference type="Proteomes" id="UP000274922">
    <property type="component" value="Unassembled WGS sequence"/>
</dbReference>